<accession>A0ABP6NW91</accession>
<dbReference type="PANTHER" id="PTHR35526">
    <property type="entry name" value="ANTI-SIGMA-F FACTOR RSBW-RELATED"/>
    <property type="match status" value="1"/>
</dbReference>
<keyword evidence="1" id="KW-0723">Serine/threonine-protein kinase</keyword>
<proteinExistence type="predicted"/>
<name>A0ABP6NW91_9ACTN</name>
<dbReference type="Proteomes" id="UP001499924">
    <property type="component" value="Unassembled WGS sequence"/>
</dbReference>
<feature type="domain" description="Histidine kinase/HSP90-like ATPase" evidence="2">
    <location>
        <begin position="10"/>
        <end position="127"/>
    </location>
</feature>
<sequence>MNISFSVRLPVDAHSVPLARGMLRQALEHLGVVESGIEEIVLALTEACANVVQHAGEHDEYQVDVAIDDHVCRISVLDNGEGFDVDAVASTPPGSPLERGRGLVLMRALVDRLAFKEAEDGRHRVILEKELVTQPKLRLLS</sequence>
<dbReference type="EMBL" id="BAAAVV010000002">
    <property type="protein sequence ID" value="GAA3160062.1"/>
    <property type="molecule type" value="Genomic_DNA"/>
</dbReference>
<dbReference type="InterPro" id="IPR036890">
    <property type="entry name" value="HATPase_C_sf"/>
</dbReference>
<keyword evidence="4" id="KW-1185">Reference proteome</keyword>
<evidence type="ECO:0000256" key="1">
    <source>
        <dbReference type="ARBA" id="ARBA00022527"/>
    </source>
</evidence>
<keyword evidence="1" id="KW-0808">Transferase</keyword>
<dbReference type="Pfam" id="PF13581">
    <property type="entry name" value="HATPase_c_2"/>
    <property type="match status" value="1"/>
</dbReference>
<protein>
    <submittedName>
        <fullName evidence="3">ATP-binding protein</fullName>
    </submittedName>
</protein>
<evidence type="ECO:0000313" key="4">
    <source>
        <dbReference type="Proteomes" id="UP001499924"/>
    </source>
</evidence>
<evidence type="ECO:0000313" key="3">
    <source>
        <dbReference type="EMBL" id="GAA3160062.1"/>
    </source>
</evidence>
<gene>
    <name evidence="3" type="ORF">GCM10010531_09410</name>
</gene>
<organism evidence="3 4">
    <name type="scientific">Blastococcus jejuensis</name>
    <dbReference type="NCBI Taxonomy" id="351224"/>
    <lineage>
        <taxon>Bacteria</taxon>
        <taxon>Bacillati</taxon>
        <taxon>Actinomycetota</taxon>
        <taxon>Actinomycetes</taxon>
        <taxon>Geodermatophilales</taxon>
        <taxon>Geodermatophilaceae</taxon>
        <taxon>Blastococcus</taxon>
    </lineage>
</organism>
<dbReference type="InterPro" id="IPR003594">
    <property type="entry name" value="HATPase_dom"/>
</dbReference>
<comment type="caution">
    <text evidence="3">The sequence shown here is derived from an EMBL/GenBank/DDBJ whole genome shotgun (WGS) entry which is preliminary data.</text>
</comment>
<dbReference type="InterPro" id="IPR050267">
    <property type="entry name" value="Anti-sigma-factor_SerPK"/>
</dbReference>
<keyword evidence="3" id="KW-0067">ATP-binding</keyword>
<dbReference type="Gene3D" id="3.30.565.10">
    <property type="entry name" value="Histidine kinase-like ATPase, C-terminal domain"/>
    <property type="match status" value="1"/>
</dbReference>
<keyword evidence="3" id="KW-0547">Nucleotide-binding</keyword>
<dbReference type="SUPFAM" id="SSF55874">
    <property type="entry name" value="ATPase domain of HSP90 chaperone/DNA topoisomerase II/histidine kinase"/>
    <property type="match status" value="1"/>
</dbReference>
<reference evidence="4" key="1">
    <citation type="journal article" date="2019" name="Int. J. Syst. Evol. Microbiol.">
        <title>The Global Catalogue of Microorganisms (GCM) 10K type strain sequencing project: providing services to taxonomists for standard genome sequencing and annotation.</title>
        <authorList>
            <consortium name="The Broad Institute Genomics Platform"/>
            <consortium name="The Broad Institute Genome Sequencing Center for Infectious Disease"/>
            <person name="Wu L."/>
            <person name="Ma J."/>
        </authorList>
    </citation>
    <scope>NUCLEOTIDE SEQUENCE [LARGE SCALE GENOMIC DNA]</scope>
    <source>
        <strain evidence="4">JCM 15614</strain>
    </source>
</reference>
<dbReference type="GO" id="GO:0005524">
    <property type="term" value="F:ATP binding"/>
    <property type="evidence" value="ECO:0007669"/>
    <property type="project" value="UniProtKB-KW"/>
</dbReference>
<evidence type="ECO:0000259" key="2">
    <source>
        <dbReference type="Pfam" id="PF13581"/>
    </source>
</evidence>
<keyword evidence="1" id="KW-0418">Kinase</keyword>
<dbReference type="CDD" id="cd16936">
    <property type="entry name" value="HATPase_RsbW-like"/>
    <property type="match status" value="1"/>
</dbReference>
<dbReference type="PANTHER" id="PTHR35526:SF3">
    <property type="entry name" value="ANTI-SIGMA-F FACTOR RSBW"/>
    <property type="match status" value="1"/>
</dbReference>